<dbReference type="InterPro" id="IPR051012">
    <property type="entry name" value="CellSynth/LPSAsmb/PSIAsmb"/>
</dbReference>
<feature type="repeat" description="TPR" evidence="3">
    <location>
        <begin position="197"/>
        <end position="230"/>
    </location>
</feature>
<dbReference type="PROSITE" id="PS50005">
    <property type="entry name" value="TPR"/>
    <property type="match status" value="2"/>
</dbReference>
<gene>
    <name evidence="6" type="ORF">GCM10011511_22680</name>
</gene>
<reference evidence="6" key="1">
    <citation type="journal article" date="2014" name="Int. J. Syst. Evol. Microbiol.">
        <title>Complete genome sequence of Corynebacterium casei LMG S-19264T (=DSM 44701T), isolated from a smear-ripened cheese.</title>
        <authorList>
            <consortium name="US DOE Joint Genome Institute (JGI-PGF)"/>
            <person name="Walter F."/>
            <person name="Albersmeier A."/>
            <person name="Kalinowski J."/>
            <person name="Ruckert C."/>
        </authorList>
    </citation>
    <scope>NUCLEOTIDE SEQUENCE</scope>
    <source>
        <strain evidence="6">CGMCC 1.15448</strain>
    </source>
</reference>
<feature type="signal peptide" evidence="5">
    <location>
        <begin position="1"/>
        <end position="23"/>
    </location>
</feature>
<protein>
    <recommendedName>
        <fullName evidence="8">Tetratricopeptide repeat protein</fullName>
    </recommendedName>
</protein>
<keyword evidence="1" id="KW-0677">Repeat</keyword>
<dbReference type="Gene3D" id="1.25.40.10">
    <property type="entry name" value="Tetratricopeptide repeat domain"/>
    <property type="match status" value="3"/>
</dbReference>
<feature type="region of interest" description="Disordered" evidence="4">
    <location>
        <begin position="540"/>
        <end position="563"/>
    </location>
</feature>
<evidence type="ECO:0000256" key="5">
    <source>
        <dbReference type="SAM" id="SignalP"/>
    </source>
</evidence>
<feature type="compositionally biased region" description="Basic and acidic residues" evidence="4">
    <location>
        <begin position="554"/>
        <end position="563"/>
    </location>
</feature>
<accession>A0A8J2XSY1</accession>
<keyword evidence="5" id="KW-0732">Signal</keyword>
<proteinExistence type="predicted"/>
<name>A0A8J2XSY1_9BACT</name>
<dbReference type="AlphaFoldDB" id="A0A8J2XSY1"/>
<organism evidence="6 7">
    <name type="scientific">Puia dinghuensis</name>
    <dbReference type="NCBI Taxonomy" id="1792502"/>
    <lineage>
        <taxon>Bacteria</taxon>
        <taxon>Pseudomonadati</taxon>
        <taxon>Bacteroidota</taxon>
        <taxon>Chitinophagia</taxon>
        <taxon>Chitinophagales</taxon>
        <taxon>Chitinophagaceae</taxon>
        <taxon>Puia</taxon>
    </lineage>
</organism>
<comment type="caution">
    <text evidence="6">The sequence shown here is derived from an EMBL/GenBank/DDBJ whole genome shotgun (WGS) entry which is preliminary data.</text>
</comment>
<evidence type="ECO:0000256" key="2">
    <source>
        <dbReference type="ARBA" id="ARBA00022803"/>
    </source>
</evidence>
<keyword evidence="2 3" id="KW-0802">TPR repeat</keyword>
<dbReference type="SUPFAM" id="SSF48452">
    <property type="entry name" value="TPR-like"/>
    <property type="match status" value="3"/>
</dbReference>
<evidence type="ECO:0000256" key="3">
    <source>
        <dbReference type="PROSITE-ProRule" id="PRU00339"/>
    </source>
</evidence>
<evidence type="ECO:0000256" key="4">
    <source>
        <dbReference type="SAM" id="MobiDB-lite"/>
    </source>
</evidence>
<dbReference type="PANTHER" id="PTHR45586">
    <property type="entry name" value="TPR REPEAT-CONTAINING PROTEIN PA4667"/>
    <property type="match status" value="1"/>
</dbReference>
<dbReference type="Pfam" id="PF14559">
    <property type="entry name" value="TPR_19"/>
    <property type="match status" value="1"/>
</dbReference>
<sequence length="563" mass="64014">MSVYMKRVLFVFAIFFMMGGSKAQSVAEARKLLYYDRYDGAASQLRAALKADPGNSEAWWLLEQVYVHQKRVPALRDTLGQMPAAVAQQPMGLCAYGQLLLEEHKKDSAMGYFNRAMEMTKQKDVPVMLAITRAEDAADSADANYAYAVDVLNKAIKREKRNADLYVAQGNIYRHMMDGTNAYKAYQDALAQDSHNVEALYRMGKIFVSQNNAEMYLKYFTDATTADPLYAPAWYELYYYNYFRDVNKAKECLDHYIAASDPSPKNDYLVTDLLYSSRKYAEAIDHARQLIARQGKVSEPRLYKLVAYSYKELHDSTKALDYMKQYFQLQTDTGFVVKDYSTMGEIYASLGQADSAAVYFVKADGLEKDSIQRQDDARKLADLYKKQKDYSNEAQWLGKYYTGNTKATNLDLFNWGLAHYMAKEYPAADTVFGIYETKYPEQEFGYYWRARCGAAIDTAMSKGLAIPDYMKLIEVDAKDSTNKTFRKHLIEAYGYIAAYKANTEKDYAGSIDYFERLLSLDPNNTDAQRYVAILKKNLSRMAGKGSSGESAAAKSEKGEKADK</sequence>
<evidence type="ECO:0008006" key="8">
    <source>
        <dbReference type="Google" id="ProtNLM"/>
    </source>
</evidence>
<reference evidence="6" key="2">
    <citation type="submission" date="2020-09" db="EMBL/GenBank/DDBJ databases">
        <authorList>
            <person name="Sun Q."/>
            <person name="Zhou Y."/>
        </authorList>
    </citation>
    <scope>NUCLEOTIDE SEQUENCE</scope>
    <source>
        <strain evidence="6">CGMCC 1.15448</strain>
    </source>
</reference>
<evidence type="ECO:0000313" key="7">
    <source>
        <dbReference type="Proteomes" id="UP000607559"/>
    </source>
</evidence>
<dbReference type="InterPro" id="IPR011990">
    <property type="entry name" value="TPR-like_helical_dom_sf"/>
</dbReference>
<feature type="compositionally biased region" description="Low complexity" evidence="4">
    <location>
        <begin position="542"/>
        <end position="553"/>
    </location>
</feature>
<evidence type="ECO:0000313" key="6">
    <source>
        <dbReference type="EMBL" id="GGA98829.1"/>
    </source>
</evidence>
<keyword evidence="7" id="KW-1185">Reference proteome</keyword>
<dbReference type="EMBL" id="BMJC01000002">
    <property type="protein sequence ID" value="GGA98829.1"/>
    <property type="molecule type" value="Genomic_DNA"/>
</dbReference>
<dbReference type="SMART" id="SM00028">
    <property type="entry name" value="TPR"/>
    <property type="match status" value="6"/>
</dbReference>
<feature type="repeat" description="TPR" evidence="3">
    <location>
        <begin position="163"/>
        <end position="196"/>
    </location>
</feature>
<evidence type="ECO:0000256" key="1">
    <source>
        <dbReference type="ARBA" id="ARBA00022737"/>
    </source>
</evidence>
<dbReference type="InterPro" id="IPR019734">
    <property type="entry name" value="TPR_rpt"/>
</dbReference>
<dbReference type="Proteomes" id="UP000607559">
    <property type="component" value="Unassembled WGS sequence"/>
</dbReference>
<feature type="chain" id="PRO_5035263798" description="Tetratricopeptide repeat protein" evidence="5">
    <location>
        <begin position="24"/>
        <end position="563"/>
    </location>
</feature>
<dbReference type="PANTHER" id="PTHR45586:SF1">
    <property type="entry name" value="LIPOPOLYSACCHARIDE ASSEMBLY PROTEIN B"/>
    <property type="match status" value="1"/>
</dbReference>